<proteinExistence type="inferred from homology"/>
<dbReference type="InterPro" id="IPR024925">
    <property type="entry name" value="Malonyl_CoA-ACP_transAc"/>
</dbReference>
<dbReference type="Pfam" id="PF00698">
    <property type="entry name" value="Acyl_transf_1"/>
    <property type="match status" value="1"/>
</dbReference>
<organism evidence="7">
    <name type="scientific">invertebrate metagenome</name>
    <dbReference type="NCBI Taxonomy" id="1711999"/>
    <lineage>
        <taxon>unclassified sequences</taxon>
        <taxon>metagenomes</taxon>
        <taxon>organismal metagenomes</taxon>
    </lineage>
</organism>
<evidence type="ECO:0000256" key="4">
    <source>
        <dbReference type="ARBA" id="ARBA00023315"/>
    </source>
</evidence>
<dbReference type="AlphaFoldDB" id="A0A484H604"/>
<dbReference type="Gene3D" id="3.40.366.10">
    <property type="entry name" value="Malonyl-Coenzyme A Acyl Carrier Protein, domain 2"/>
    <property type="match status" value="1"/>
</dbReference>
<evidence type="ECO:0000313" key="7">
    <source>
        <dbReference type="EMBL" id="VBB68810.1"/>
    </source>
</evidence>
<sequence>MAARAFVFPGQGSQCVGMGLELAETFSAARLVFEEVDEVLKQHLSHLMFEGPEMTLMLTENAQPALMAVSMAVLRVLEDEGGLDLQQHAQFVAGHSLGEYSALTAAKSFTLSDAVQLVKIRGKAMQKAVPAGLGAMAALLGLDLDRAREVAAQAAEGEVCTAANDNAPTQVVVSGHMAAVQRAVALAAAYGAKRSAILPVSAPFHCELMRPAAETIAEALAHITLEHPAVPLVANVTANCVEEPVTIRSLLVEQMTQTVRWRESVMYMHEQGVTQIVEVGVGKVLTGLTRRIARDLTGIAVHTPREIEAFLNSKNCCTVYTG</sequence>
<dbReference type="InterPro" id="IPR001227">
    <property type="entry name" value="Ac_transferase_dom_sf"/>
</dbReference>
<dbReference type="SUPFAM" id="SSF52151">
    <property type="entry name" value="FabD/lysophospholipase-like"/>
    <property type="match status" value="1"/>
</dbReference>
<dbReference type="PANTHER" id="PTHR42681:SF1">
    <property type="entry name" value="MALONYL-COA-ACYL CARRIER PROTEIN TRANSACYLASE, MITOCHONDRIAL"/>
    <property type="match status" value="1"/>
</dbReference>
<dbReference type="PIRSF" id="PIRSF000446">
    <property type="entry name" value="Mct"/>
    <property type="match status" value="1"/>
</dbReference>
<evidence type="ECO:0000259" key="6">
    <source>
        <dbReference type="SMART" id="SM00827"/>
    </source>
</evidence>
<gene>
    <name evidence="7" type="ORF">RIEGSTA812A_PEG_283</name>
</gene>
<reference evidence="7" key="1">
    <citation type="submission" date="2018-10" db="EMBL/GenBank/DDBJ databases">
        <authorList>
            <person name="Gruber-Vodicka H."/>
            <person name="Jaeckle O."/>
        </authorList>
    </citation>
    <scope>NUCLEOTIDE SEQUENCE</scope>
</reference>
<dbReference type="Gene3D" id="3.30.70.250">
    <property type="entry name" value="Malonyl-CoA ACP transacylase, ACP-binding"/>
    <property type="match status" value="1"/>
</dbReference>
<dbReference type="SMART" id="SM00827">
    <property type="entry name" value="PKS_AT"/>
    <property type="match status" value="1"/>
</dbReference>
<dbReference type="GO" id="GO:0005829">
    <property type="term" value="C:cytosol"/>
    <property type="evidence" value="ECO:0007669"/>
    <property type="project" value="TreeGrafter"/>
</dbReference>
<dbReference type="SUPFAM" id="SSF55048">
    <property type="entry name" value="Probable ACP-binding domain of malonyl-CoA ACP transacylase"/>
    <property type="match status" value="1"/>
</dbReference>
<accession>A0A484H604</accession>
<evidence type="ECO:0000256" key="1">
    <source>
        <dbReference type="ARBA" id="ARBA00008217"/>
    </source>
</evidence>
<evidence type="ECO:0000256" key="3">
    <source>
        <dbReference type="ARBA" id="ARBA00022679"/>
    </source>
</evidence>
<protein>
    <recommendedName>
        <fullName evidence="2">[acyl-carrier-protein] S-malonyltransferase</fullName>
        <ecNumber evidence="2">2.3.1.39</ecNumber>
    </recommendedName>
</protein>
<name>A0A484H604_9ZZZZ</name>
<dbReference type="InterPro" id="IPR004410">
    <property type="entry name" value="Malonyl_CoA-ACP_transAc_FabD"/>
</dbReference>
<dbReference type="EC" id="2.3.1.39" evidence="2"/>
<dbReference type="PANTHER" id="PTHR42681">
    <property type="entry name" value="MALONYL-COA-ACYL CARRIER PROTEIN TRANSACYLASE, MITOCHONDRIAL"/>
    <property type="match status" value="1"/>
</dbReference>
<dbReference type="InterPro" id="IPR014043">
    <property type="entry name" value="Acyl_transferase_dom"/>
</dbReference>
<comment type="catalytic activity">
    <reaction evidence="5">
        <text>holo-[ACP] + malonyl-CoA = malonyl-[ACP] + CoA</text>
        <dbReference type="Rhea" id="RHEA:41792"/>
        <dbReference type="Rhea" id="RHEA-COMP:9623"/>
        <dbReference type="Rhea" id="RHEA-COMP:9685"/>
        <dbReference type="ChEBI" id="CHEBI:57287"/>
        <dbReference type="ChEBI" id="CHEBI:57384"/>
        <dbReference type="ChEBI" id="CHEBI:64479"/>
        <dbReference type="ChEBI" id="CHEBI:78449"/>
        <dbReference type="EC" id="2.3.1.39"/>
    </reaction>
</comment>
<evidence type="ECO:0000256" key="5">
    <source>
        <dbReference type="ARBA" id="ARBA00048462"/>
    </source>
</evidence>
<dbReference type="InterPro" id="IPR016036">
    <property type="entry name" value="Malonyl_transacylase_ACP-bd"/>
</dbReference>
<keyword evidence="3 7" id="KW-0808">Transferase</keyword>
<comment type="similarity">
    <text evidence="1">Belongs to the FabD family.</text>
</comment>
<keyword evidence="4 7" id="KW-0012">Acyltransferase</keyword>
<dbReference type="NCBIfam" id="TIGR00128">
    <property type="entry name" value="fabD"/>
    <property type="match status" value="1"/>
</dbReference>
<dbReference type="InterPro" id="IPR050858">
    <property type="entry name" value="Mal-CoA-ACP_Trans/PKS_FabD"/>
</dbReference>
<feature type="domain" description="Malonyl-CoA:ACP transacylase (MAT)" evidence="6">
    <location>
        <begin position="7"/>
        <end position="306"/>
    </location>
</feature>
<dbReference type="GO" id="GO:0004314">
    <property type="term" value="F:[acyl-carrier-protein] S-malonyltransferase activity"/>
    <property type="evidence" value="ECO:0007669"/>
    <property type="project" value="UniProtKB-EC"/>
</dbReference>
<dbReference type="EMBL" id="LR026963">
    <property type="protein sequence ID" value="VBB68810.1"/>
    <property type="molecule type" value="Genomic_DNA"/>
</dbReference>
<dbReference type="InterPro" id="IPR016035">
    <property type="entry name" value="Acyl_Trfase/lysoPLipase"/>
</dbReference>
<evidence type="ECO:0000256" key="2">
    <source>
        <dbReference type="ARBA" id="ARBA00013258"/>
    </source>
</evidence>
<dbReference type="FunFam" id="3.30.70.250:FF:000001">
    <property type="entry name" value="Malonyl CoA-acyl carrier protein transacylase"/>
    <property type="match status" value="1"/>
</dbReference>
<dbReference type="GO" id="GO:0006633">
    <property type="term" value="P:fatty acid biosynthetic process"/>
    <property type="evidence" value="ECO:0007669"/>
    <property type="project" value="TreeGrafter"/>
</dbReference>